<dbReference type="PANTHER" id="PTHR30587:SF2">
    <property type="entry name" value="SURFACE PRESENTATION OF ANTIGENS PROTEIN SPAP"/>
    <property type="match status" value="1"/>
</dbReference>
<comment type="subcellular location">
    <subcellularLocation>
        <location evidence="1">Cell membrane</location>
        <topology evidence="1">Multi-pass membrane protein</topology>
    </subcellularLocation>
</comment>
<reference evidence="9" key="1">
    <citation type="journal article" date="2021" name="Syst. Appl. Microbiol.">
        <title>Roseomonas hellenica sp. nov., isolated from roots of wild-growing Alkanna tinctoria.</title>
        <authorList>
            <person name="Rat A."/>
            <person name="Naranjo H.D."/>
            <person name="Lebbe L."/>
            <person name="Cnockaert M."/>
            <person name="Krigas N."/>
            <person name="Grigoriadou K."/>
            <person name="Maloupa E."/>
            <person name="Willems A."/>
        </authorList>
    </citation>
    <scope>NUCLEOTIDE SEQUENCE [LARGE SCALE GENOMIC DNA]</scope>
    <source>
        <strain evidence="9">LMG 31523</strain>
    </source>
</reference>
<comment type="similarity">
    <text evidence="2 7">Belongs to the FliP/MopC/SpaP family.</text>
</comment>
<feature type="transmembrane region" description="Helical" evidence="7">
    <location>
        <begin position="53"/>
        <end position="78"/>
    </location>
</feature>
<dbReference type="InterPro" id="IPR005838">
    <property type="entry name" value="T3SS_IM_P"/>
</dbReference>
<evidence type="ECO:0000256" key="1">
    <source>
        <dbReference type="ARBA" id="ARBA00004651"/>
    </source>
</evidence>
<evidence type="ECO:0000256" key="2">
    <source>
        <dbReference type="ARBA" id="ARBA00006257"/>
    </source>
</evidence>
<evidence type="ECO:0000256" key="5">
    <source>
        <dbReference type="ARBA" id="ARBA00022989"/>
    </source>
</evidence>
<evidence type="ECO:0000313" key="9">
    <source>
        <dbReference type="Proteomes" id="UP001196870"/>
    </source>
</evidence>
<gene>
    <name evidence="8" type="ORF">GXW71_00950</name>
</gene>
<name>A0ABS5ESM2_9PROT</name>
<protein>
    <submittedName>
        <fullName evidence="8">EscR/YscR/HrcR family type III secretion system export apparatus protein</fullName>
    </submittedName>
</protein>
<dbReference type="Proteomes" id="UP001196870">
    <property type="component" value="Unassembled WGS sequence"/>
</dbReference>
<dbReference type="PRINTS" id="PR01302">
    <property type="entry name" value="TYPE3IMPPROT"/>
</dbReference>
<dbReference type="EMBL" id="JAAGBB010000001">
    <property type="protein sequence ID" value="MBR0662910.1"/>
    <property type="molecule type" value="Genomic_DNA"/>
</dbReference>
<feature type="transmembrane region" description="Helical" evidence="7">
    <location>
        <begin position="7"/>
        <end position="33"/>
    </location>
</feature>
<keyword evidence="3 7" id="KW-1003">Cell membrane</keyword>
<keyword evidence="4 7" id="KW-0812">Transmembrane</keyword>
<feature type="transmembrane region" description="Helical" evidence="7">
    <location>
        <begin position="159"/>
        <end position="177"/>
    </location>
</feature>
<feature type="transmembrane region" description="Helical" evidence="7">
    <location>
        <begin position="183"/>
        <end position="201"/>
    </location>
</feature>
<dbReference type="NCBIfam" id="TIGR01102">
    <property type="entry name" value="yscR"/>
    <property type="match status" value="1"/>
</dbReference>
<dbReference type="PROSITE" id="PS01061">
    <property type="entry name" value="FLIP_2"/>
    <property type="match status" value="1"/>
</dbReference>
<evidence type="ECO:0000256" key="4">
    <source>
        <dbReference type="ARBA" id="ARBA00022692"/>
    </source>
</evidence>
<dbReference type="PANTHER" id="PTHR30587">
    <property type="entry name" value="FLAGELLAR BIOSYNTHETIC PROTEIN FLIP"/>
    <property type="match status" value="1"/>
</dbReference>
<keyword evidence="6 7" id="KW-0472">Membrane</keyword>
<comment type="caution">
    <text evidence="8">The sequence shown here is derived from an EMBL/GenBank/DDBJ whole genome shotgun (WGS) entry which is preliminary data.</text>
</comment>
<dbReference type="Pfam" id="PF00813">
    <property type="entry name" value="FliP"/>
    <property type="match status" value="1"/>
</dbReference>
<sequence length="218" mass="23398">MELRPDLFTIIAGVAAVGLVPFAVVTLTAFLKISVVLFLLRNALGTQQTPPNLVLYAIAIILTLYVSAPLTAAIYAAVAGQQGNLASAEGILGIAQAAAEPLRAFLERFADPREREFLVQAAQRLWPPDTAAQLTSDNLIVLVPAFAISELTRAFEIGFLLYLPFIAIDLIVSNVLMAMGMVMVSPLVISVPFKLFVFVLVDGWSRLTHGLLLSYAGS</sequence>
<dbReference type="InterPro" id="IPR005773">
    <property type="entry name" value="T3SS_YscR-like"/>
</dbReference>
<evidence type="ECO:0000256" key="3">
    <source>
        <dbReference type="ARBA" id="ARBA00022475"/>
    </source>
</evidence>
<keyword evidence="9" id="KW-1185">Reference proteome</keyword>
<evidence type="ECO:0000256" key="7">
    <source>
        <dbReference type="RuleBase" id="RU362070"/>
    </source>
</evidence>
<dbReference type="RefSeq" id="WP_211850436.1">
    <property type="nucleotide sequence ID" value="NZ_JAAGBB010000001.1"/>
</dbReference>
<proteinExistence type="inferred from homology"/>
<dbReference type="PROSITE" id="PS01060">
    <property type="entry name" value="FLIP_1"/>
    <property type="match status" value="1"/>
</dbReference>
<keyword evidence="5 7" id="KW-1133">Transmembrane helix</keyword>
<organism evidence="8 9">
    <name type="scientific">Plastoroseomonas hellenica</name>
    <dbReference type="NCBI Taxonomy" id="2687306"/>
    <lineage>
        <taxon>Bacteria</taxon>
        <taxon>Pseudomonadati</taxon>
        <taxon>Pseudomonadota</taxon>
        <taxon>Alphaproteobacteria</taxon>
        <taxon>Acetobacterales</taxon>
        <taxon>Acetobacteraceae</taxon>
        <taxon>Plastoroseomonas</taxon>
    </lineage>
</organism>
<evidence type="ECO:0000256" key="6">
    <source>
        <dbReference type="ARBA" id="ARBA00023136"/>
    </source>
</evidence>
<accession>A0ABS5ESM2</accession>
<dbReference type="NCBIfam" id="NF009438">
    <property type="entry name" value="PRK12797.1"/>
    <property type="match status" value="1"/>
</dbReference>
<evidence type="ECO:0000313" key="8">
    <source>
        <dbReference type="EMBL" id="MBR0662910.1"/>
    </source>
</evidence>